<dbReference type="RefSeq" id="XP_007680283.1">
    <property type="nucleotide sequence ID" value="XM_007682093.1"/>
</dbReference>
<dbReference type="PANTHER" id="PTHR38790">
    <property type="entry name" value="2EXR DOMAIN-CONTAINING PROTEIN-RELATED"/>
    <property type="match status" value="1"/>
</dbReference>
<organism evidence="2 3">
    <name type="scientific">Baudoinia panamericana (strain UAMH 10762)</name>
    <name type="common">Angels' share fungus</name>
    <name type="synonym">Baudoinia compniacensis (strain UAMH 10762)</name>
    <dbReference type="NCBI Taxonomy" id="717646"/>
    <lineage>
        <taxon>Eukaryota</taxon>
        <taxon>Fungi</taxon>
        <taxon>Dikarya</taxon>
        <taxon>Ascomycota</taxon>
        <taxon>Pezizomycotina</taxon>
        <taxon>Dothideomycetes</taxon>
        <taxon>Dothideomycetidae</taxon>
        <taxon>Mycosphaerellales</taxon>
        <taxon>Teratosphaeriaceae</taxon>
        <taxon>Baudoinia</taxon>
    </lineage>
</organism>
<dbReference type="HOGENOM" id="CLU_906103_0_0_1"/>
<name>M2MNS1_BAUPA</name>
<evidence type="ECO:0000313" key="3">
    <source>
        <dbReference type="Proteomes" id="UP000011761"/>
    </source>
</evidence>
<evidence type="ECO:0000313" key="2">
    <source>
        <dbReference type="EMBL" id="EMC93098.1"/>
    </source>
</evidence>
<dbReference type="OrthoDB" id="5413827at2759"/>
<dbReference type="InterPro" id="IPR056632">
    <property type="entry name" value="DUF7730"/>
</dbReference>
<dbReference type="Proteomes" id="UP000011761">
    <property type="component" value="Unassembled WGS sequence"/>
</dbReference>
<dbReference type="OMA" id="DSCKHAN"/>
<proteinExistence type="predicted"/>
<accession>M2MNS1</accession>
<sequence length="307" mass="34207">MARPQKTEEVVVEESVAVTLPSPAAAPKKRRPTKVLAAKKVSKACEEPYKANATKSPLLRLPPEVRNRIWGILLAGKTLHIEAVKVKGTWKVHHSICCSSTNDVAEAQRISTIHRDVGFRALDSYADRHNKCKLLYRSRIIQRALPLQILASCHQIHWEAALLAYETSTFSLDHIVSLAPFLQALIPAQAYAIKSIVITNGFLYHTPTKTLQKVIKTKLRGLKQFTCFVRYYGGVGGQGSSGRQERIAEEERYMTQLQVCPIQSANVAVFCAYRGSHNFNHKAAGKWTSAMSRRVENAITSTDTIQS</sequence>
<feature type="domain" description="DUF7730" evidence="1">
    <location>
        <begin position="54"/>
        <end position="199"/>
    </location>
</feature>
<dbReference type="KEGG" id="bcom:BAUCODRAFT_273785"/>
<dbReference type="AlphaFoldDB" id="M2MNS1"/>
<dbReference type="EMBL" id="KB445561">
    <property type="protein sequence ID" value="EMC93098.1"/>
    <property type="molecule type" value="Genomic_DNA"/>
</dbReference>
<dbReference type="Pfam" id="PF24864">
    <property type="entry name" value="DUF7730"/>
    <property type="match status" value="1"/>
</dbReference>
<dbReference type="PANTHER" id="PTHR38790:SF4">
    <property type="entry name" value="2EXR DOMAIN-CONTAINING PROTEIN"/>
    <property type="match status" value="1"/>
</dbReference>
<evidence type="ECO:0000259" key="1">
    <source>
        <dbReference type="Pfam" id="PF24864"/>
    </source>
</evidence>
<dbReference type="GeneID" id="19110560"/>
<gene>
    <name evidence="2" type="ORF">BAUCODRAFT_273785</name>
</gene>
<keyword evidence="3" id="KW-1185">Reference proteome</keyword>
<protein>
    <recommendedName>
        <fullName evidence="1">DUF7730 domain-containing protein</fullName>
    </recommendedName>
</protein>
<reference evidence="2 3" key="1">
    <citation type="journal article" date="2012" name="PLoS Pathog.">
        <title>Diverse lifestyles and strategies of plant pathogenesis encoded in the genomes of eighteen Dothideomycetes fungi.</title>
        <authorList>
            <person name="Ohm R.A."/>
            <person name="Feau N."/>
            <person name="Henrissat B."/>
            <person name="Schoch C.L."/>
            <person name="Horwitz B.A."/>
            <person name="Barry K.W."/>
            <person name="Condon B.J."/>
            <person name="Copeland A.C."/>
            <person name="Dhillon B."/>
            <person name="Glaser F."/>
            <person name="Hesse C.N."/>
            <person name="Kosti I."/>
            <person name="LaButti K."/>
            <person name="Lindquist E.A."/>
            <person name="Lucas S."/>
            <person name="Salamov A.A."/>
            <person name="Bradshaw R.E."/>
            <person name="Ciuffetti L."/>
            <person name="Hamelin R.C."/>
            <person name="Kema G.H.J."/>
            <person name="Lawrence C."/>
            <person name="Scott J.A."/>
            <person name="Spatafora J.W."/>
            <person name="Turgeon B.G."/>
            <person name="de Wit P.J.G.M."/>
            <person name="Zhong S."/>
            <person name="Goodwin S.B."/>
            <person name="Grigoriev I.V."/>
        </authorList>
    </citation>
    <scope>NUCLEOTIDE SEQUENCE [LARGE SCALE GENOMIC DNA]</scope>
    <source>
        <strain evidence="2 3">UAMH 10762</strain>
    </source>
</reference>